<dbReference type="GO" id="GO:0000160">
    <property type="term" value="P:phosphorelay signal transduction system"/>
    <property type="evidence" value="ECO:0007669"/>
    <property type="project" value="InterPro"/>
</dbReference>
<dbReference type="SMART" id="SM00448">
    <property type="entry name" value="REC"/>
    <property type="match status" value="1"/>
</dbReference>
<dbReference type="EMBL" id="QVXO01000054">
    <property type="protein sequence ID" value="RPJ88827.1"/>
    <property type="molecule type" value="Genomic_DNA"/>
</dbReference>
<dbReference type="InterPro" id="IPR011006">
    <property type="entry name" value="CheY-like_superfamily"/>
</dbReference>
<dbReference type="GeneID" id="84698770"/>
<proteinExistence type="predicted"/>
<dbReference type="Gene3D" id="3.40.50.2300">
    <property type="match status" value="1"/>
</dbReference>
<keyword evidence="1 2" id="KW-0597">Phosphoprotein</keyword>
<dbReference type="Proteomes" id="UP000285324">
    <property type="component" value="Unassembled WGS sequence"/>
</dbReference>
<comment type="caution">
    <text evidence="4">The sequence shown here is derived from an EMBL/GenBank/DDBJ whole genome shotgun (WGS) entry which is preliminary data.</text>
</comment>
<evidence type="ECO:0000256" key="1">
    <source>
        <dbReference type="ARBA" id="ARBA00022553"/>
    </source>
</evidence>
<dbReference type="InterPro" id="IPR050595">
    <property type="entry name" value="Bact_response_regulator"/>
</dbReference>
<evidence type="ECO:0000313" key="5">
    <source>
        <dbReference type="Proteomes" id="UP000285324"/>
    </source>
</evidence>
<organism evidence="4 5">
    <name type="scientific">Alcaligenes xylosoxydans xylosoxydans</name>
    <name type="common">Achromobacter xylosoxidans</name>
    <dbReference type="NCBI Taxonomy" id="85698"/>
    <lineage>
        <taxon>Bacteria</taxon>
        <taxon>Pseudomonadati</taxon>
        <taxon>Pseudomonadota</taxon>
        <taxon>Betaproteobacteria</taxon>
        <taxon>Burkholderiales</taxon>
        <taxon>Alcaligenaceae</taxon>
        <taxon>Achromobacter</taxon>
    </lineage>
</organism>
<dbReference type="PANTHER" id="PTHR44591:SF21">
    <property type="entry name" value="TWO-COMPONENT RESPONSE REGULATOR"/>
    <property type="match status" value="1"/>
</dbReference>
<accession>A0A424W6G1</accession>
<protein>
    <submittedName>
        <fullName evidence="4">Response regulator</fullName>
    </submittedName>
</protein>
<evidence type="ECO:0000313" key="4">
    <source>
        <dbReference type="EMBL" id="RPJ88827.1"/>
    </source>
</evidence>
<dbReference type="SUPFAM" id="SSF52172">
    <property type="entry name" value="CheY-like"/>
    <property type="match status" value="1"/>
</dbReference>
<dbReference type="OrthoDB" id="9784719at2"/>
<dbReference type="InterPro" id="IPR001789">
    <property type="entry name" value="Sig_transdc_resp-reg_receiver"/>
</dbReference>
<dbReference type="PROSITE" id="PS50110">
    <property type="entry name" value="RESPONSE_REGULATORY"/>
    <property type="match status" value="1"/>
</dbReference>
<dbReference type="AlphaFoldDB" id="A0A424W6G1"/>
<sequence>MTDAKPCAKQKVVLVVDDDSTARWILAEILAGEGYVVVEASNADDALVCLGARADIRAVVTDIEMPGSMDGLEMAELIRGQSPTIAVLLTSGRRYPATDALPPGTKFIQKPWAADDLIRLLETVLCCSY</sequence>
<dbReference type="Pfam" id="PF00072">
    <property type="entry name" value="Response_reg"/>
    <property type="match status" value="1"/>
</dbReference>
<evidence type="ECO:0000259" key="3">
    <source>
        <dbReference type="PROSITE" id="PS50110"/>
    </source>
</evidence>
<dbReference type="PANTHER" id="PTHR44591">
    <property type="entry name" value="STRESS RESPONSE REGULATOR PROTEIN 1"/>
    <property type="match status" value="1"/>
</dbReference>
<dbReference type="RefSeq" id="WP_118934011.1">
    <property type="nucleotide sequence ID" value="NZ_CP061008.1"/>
</dbReference>
<feature type="domain" description="Response regulatory" evidence="3">
    <location>
        <begin position="12"/>
        <end position="125"/>
    </location>
</feature>
<gene>
    <name evidence="4" type="ORF">DY367_25845</name>
</gene>
<feature type="modified residue" description="4-aspartylphosphate" evidence="2">
    <location>
        <position position="62"/>
    </location>
</feature>
<evidence type="ECO:0000256" key="2">
    <source>
        <dbReference type="PROSITE-ProRule" id="PRU00169"/>
    </source>
</evidence>
<reference evidence="4 5" key="1">
    <citation type="submission" date="2018-08" db="EMBL/GenBank/DDBJ databases">
        <title>Achromobacter xylosoxidans Genome sequencing and assembly.</title>
        <authorList>
            <person name="Wang R."/>
            <person name="Rensing C."/>
            <person name="Li Y."/>
        </authorList>
    </citation>
    <scope>NUCLEOTIDE SEQUENCE [LARGE SCALE GENOMIC DNA]</scope>
    <source>
        <strain evidence="4 5">GD003A</strain>
    </source>
</reference>
<name>A0A424W6G1_ALCXX</name>